<dbReference type="RefSeq" id="WP_382313960.1">
    <property type="nucleotide sequence ID" value="NZ_JBHUFD010000005.1"/>
</dbReference>
<dbReference type="Gene3D" id="3.40.1190.10">
    <property type="entry name" value="Mur-like, catalytic domain"/>
    <property type="match status" value="1"/>
</dbReference>
<keyword evidence="9 10" id="KW-0573">Peptidoglycan synthesis</keyword>
<reference evidence="14" key="1">
    <citation type="journal article" date="2019" name="Int. J. Syst. Evol. Microbiol.">
        <title>The Global Catalogue of Microorganisms (GCM) 10K type strain sequencing project: providing services to taxonomists for standard genome sequencing and annotation.</title>
        <authorList>
            <consortium name="The Broad Institute Genomics Platform"/>
            <consortium name="The Broad Institute Genome Sequencing Center for Infectious Disease"/>
            <person name="Wu L."/>
            <person name="Ma J."/>
        </authorList>
    </citation>
    <scope>NUCLEOTIDE SEQUENCE [LARGE SCALE GENOMIC DNA]</scope>
    <source>
        <strain evidence="14">CGMCC 1.15795</strain>
    </source>
</reference>
<dbReference type="InterPro" id="IPR013221">
    <property type="entry name" value="Mur_ligase_cen"/>
</dbReference>
<comment type="pathway">
    <text evidence="2 9 10">Cell wall biogenesis; peptidoglycan biosynthesis.</text>
</comment>
<dbReference type="SUPFAM" id="SSF53244">
    <property type="entry name" value="MurD-like peptide ligases, peptide-binding domain"/>
    <property type="match status" value="1"/>
</dbReference>
<organism evidence="13 14">
    <name type="scientific">Hymenobacter bucti</name>
    <dbReference type="NCBI Taxonomy" id="1844114"/>
    <lineage>
        <taxon>Bacteria</taxon>
        <taxon>Pseudomonadati</taxon>
        <taxon>Bacteroidota</taxon>
        <taxon>Cytophagia</taxon>
        <taxon>Cytophagales</taxon>
        <taxon>Hymenobacteraceae</taxon>
        <taxon>Hymenobacter</taxon>
    </lineage>
</organism>
<feature type="domain" description="Mur ligase C-terminal" evidence="11">
    <location>
        <begin position="338"/>
        <end position="450"/>
    </location>
</feature>
<evidence type="ECO:0000256" key="9">
    <source>
        <dbReference type="HAMAP-Rule" id="MF_00639"/>
    </source>
</evidence>
<dbReference type="InterPro" id="IPR036565">
    <property type="entry name" value="Mur-like_cat_sf"/>
</dbReference>
<dbReference type="InterPro" id="IPR005762">
    <property type="entry name" value="MurD"/>
</dbReference>
<evidence type="ECO:0000256" key="2">
    <source>
        <dbReference type="ARBA" id="ARBA00004752"/>
    </source>
</evidence>
<dbReference type="PANTHER" id="PTHR43692">
    <property type="entry name" value="UDP-N-ACETYLMURAMOYLALANINE--D-GLUTAMATE LIGASE"/>
    <property type="match status" value="1"/>
</dbReference>
<comment type="catalytic activity">
    <reaction evidence="9 10">
        <text>UDP-N-acetyl-alpha-D-muramoyl-L-alanine + D-glutamate + ATP = UDP-N-acetyl-alpha-D-muramoyl-L-alanyl-D-glutamate + ADP + phosphate + H(+)</text>
        <dbReference type="Rhea" id="RHEA:16429"/>
        <dbReference type="ChEBI" id="CHEBI:15378"/>
        <dbReference type="ChEBI" id="CHEBI:29986"/>
        <dbReference type="ChEBI" id="CHEBI:30616"/>
        <dbReference type="ChEBI" id="CHEBI:43474"/>
        <dbReference type="ChEBI" id="CHEBI:83898"/>
        <dbReference type="ChEBI" id="CHEBI:83900"/>
        <dbReference type="ChEBI" id="CHEBI:456216"/>
        <dbReference type="EC" id="6.3.2.9"/>
    </reaction>
</comment>
<keyword evidence="8 9" id="KW-0131">Cell cycle</keyword>
<dbReference type="InterPro" id="IPR004101">
    <property type="entry name" value="Mur_ligase_C"/>
</dbReference>
<dbReference type="Pfam" id="PF02875">
    <property type="entry name" value="Mur_ligase_C"/>
    <property type="match status" value="1"/>
</dbReference>
<dbReference type="PROSITE" id="PS01011">
    <property type="entry name" value="FOLYLPOLYGLU_SYNT_1"/>
    <property type="match status" value="1"/>
</dbReference>
<dbReference type="EMBL" id="JBHUFD010000005">
    <property type="protein sequence ID" value="MFD1873276.1"/>
    <property type="molecule type" value="Genomic_DNA"/>
</dbReference>
<feature type="binding site" evidence="9">
    <location>
        <begin position="113"/>
        <end position="119"/>
    </location>
    <ligand>
        <name>ATP</name>
        <dbReference type="ChEBI" id="CHEBI:30616"/>
    </ligand>
</feature>
<proteinExistence type="inferred from homology"/>
<evidence type="ECO:0000256" key="10">
    <source>
        <dbReference type="RuleBase" id="RU003664"/>
    </source>
</evidence>
<keyword evidence="4 9" id="KW-0436">Ligase</keyword>
<dbReference type="EC" id="6.3.2.9" evidence="9 10"/>
<keyword evidence="14" id="KW-1185">Reference proteome</keyword>
<accession>A0ABW4QV26</accession>
<comment type="function">
    <text evidence="9 10">Cell wall formation. Catalyzes the addition of glutamate to the nucleotide precursor UDP-N-acetylmuramoyl-L-alanine (UMA).</text>
</comment>
<protein>
    <recommendedName>
        <fullName evidence="9 10">UDP-N-acetylmuramoylalanine--D-glutamate ligase</fullName>
        <ecNumber evidence="9 10">6.3.2.9</ecNumber>
    </recommendedName>
    <alternativeName>
        <fullName evidence="9">D-glutamic acid-adding enzyme</fullName>
    </alternativeName>
    <alternativeName>
        <fullName evidence="9">UDP-N-acetylmuramoyl-L-alanyl-D-glutamate synthetase</fullName>
    </alternativeName>
</protein>
<keyword evidence="9 10" id="KW-0961">Cell wall biogenesis/degradation</keyword>
<evidence type="ECO:0000313" key="14">
    <source>
        <dbReference type="Proteomes" id="UP001597197"/>
    </source>
</evidence>
<evidence type="ECO:0000259" key="12">
    <source>
        <dbReference type="Pfam" id="PF08245"/>
    </source>
</evidence>
<keyword evidence="5 9" id="KW-0132">Cell division</keyword>
<dbReference type="Pfam" id="PF21799">
    <property type="entry name" value="MurD-like_N"/>
    <property type="match status" value="1"/>
</dbReference>
<evidence type="ECO:0000256" key="1">
    <source>
        <dbReference type="ARBA" id="ARBA00004496"/>
    </source>
</evidence>
<keyword evidence="9 10" id="KW-0133">Cell shape</keyword>
<dbReference type="SUPFAM" id="SSF51984">
    <property type="entry name" value="MurCD N-terminal domain"/>
    <property type="match status" value="1"/>
</dbReference>
<evidence type="ECO:0000256" key="5">
    <source>
        <dbReference type="ARBA" id="ARBA00022618"/>
    </source>
</evidence>
<evidence type="ECO:0000313" key="13">
    <source>
        <dbReference type="EMBL" id="MFD1873276.1"/>
    </source>
</evidence>
<dbReference type="HAMAP" id="MF_00639">
    <property type="entry name" value="MurD"/>
    <property type="match status" value="1"/>
</dbReference>
<dbReference type="SUPFAM" id="SSF53623">
    <property type="entry name" value="MurD-like peptide ligases, catalytic domain"/>
    <property type="match status" value="1"/>
</dbReference>
<dbReference type="Gene3D" id="3.90.190.20">
    <property type="entry name" value="Mur ligase, C-terminal domain"/>
    <property type="match status" value="1"/>
</dbReference>
<dbReference type="PANTHER" id="PTHR43692:SF1">
    <property type="entry name" value="UDP-N-ACETYLMURAMOYLALANINE--D-GLUTAMATE LIGASE"/>
    <property type="match status" value="1"/>
</dbReference>
<evidence type="ECO:0000256" key="8">
    <source>
        <dbReference type="ARBA" id="ARBA00023306"/>
    </source>
</evidence>
<comment type="subcellular location">
    <subcellularLocation>
        <location evidence="1 9 10">Cytoplasm</location>
    </subcellularLocation>
</comment>
<keyword evidence="3 9" id="KW-0963">Cytoplasm</keyword>
<dbReference type="InterPro" id="IPR036615">
    <property type="entry name" value="Mur_ligase_C_dom_sf"/>
</dbReference>
<comment type="similarity">
    <text evidence="9">Belongs to the MurCDEF family.</text>
</comment>
<dbReference type="Proteomes" id="UP001597197">
    <property type="component" value="Unassembled WGS sequence"/>
</dbReference>
<feature type="domain" description="Mur ligase central" evidence="12">
    <location>
        <begin position="111"/>
        <end position="316"/>
    </location>
</feature>
<evidence type="ECO:0000256" key="3">
    <source>
        <dbReference type="ARBA" id="ARBA00022490"/>
    </source>
</evidence>
<dbReference type="Pfam" id="PF08245">
    <property type="entry name" value="Mur_ligase_M"/>
    <property type="match status" value="1"/>
</dbReference>
<gene>
    <name evidence="9 13" type="primary">murD</name>
    <name evidence="13" type="ORF">ACFSDX_12605</name>
</gene>
<name>A0ABW4QV26_9BACT</name>
<comment type="caution">
    <text evidence="13">The sequence shown here is derived from an EMBL/GenBank/DDBJ whole genome shotgun (WGS) entry which is preliminary data.</text>
</comment>
<evidence type="ECO:0000256" key="7">
    <source>
        <dbReference type="ARBA" id="ARBA00022840"/>
    </source>
</evidence>
<keyword evidence="6 9" id="KW-0547">Nucleotide-binding</keyword>
<evidence type="ECO:0000256" key="4">
    <source>
        <dbReference type="ARBA" id="ARBA00022598"/>
    </source>
</evidence>
<keyword evidence="7 9" id="KW-0067">ATP-binding</keyword>
<dbReference type="NCBIfam" id="TIGR01087">
    <property type="entry name" value="murD"/>
    <property type="match status" value="1"/>
</dbReference>
<evidence type="ECO:0000256" key="6">
    <source>
        <dbReference type="ARBA" id="ARBA00022741"/>
    </source>
</evidence>
<evidence type="ECO:0000259" key="11">
    <source>
        <dbReference type="Pfam" id="PF02875"/>
    </source>
</evidence>
<sequence length="475" mass="51917">MAEGQKNIIILGAAESGVGAALLAQAKGYAVFVSDRGAIQPVYKEKLAQAGIAFEENQHTLDRILQADEVIKSPGIPEKAPVIKALREQNIPIISEIEFASRYTQARCIAITGTNGKTTTTLLTYHLLKEAGYNVGLAGNIGYSLAEQVIENKFEYYVLELSSFQLDDTYGFQPWIAVVLNITPDHLDRYNYSLDEYAASKFRIAKNLASDGYFIYNADDAQIQNNLWRLLVGQKEERHFPFQALPFSIEPPIAGTGVKSYYFAGHIDAAGKTVDEQFLEIQLTPDSTKKEKVSLTKSVLIGRHNVQNMAAAVLAARVAGVGIAQIEQALGTFHNADHRLQLVREINGIAYINDSKATNVEAAWYALDGVKRPIVWIAGGTDKGNDYASLQPLAQQKVKALVCLGVDNAKLRTAFADHVPHLEETQRMTDAVQRAAALAAPGDVVLLSPCCASFDLFKNYEDRGQQFAAAVNALP</sequence>
<dbReference type="InterPro" id="IPR018109">
    <property type="entry name" value="Folylpolyglutamate_synth_CS"/>
</dbReference>
<dbReference type="Gene3D" id="3.40.50.720">
    <property type="entry name" value="NAD(P)-binding Rossmann-like Domain"/>
    <property type="match status" value="1"/>
</dbReference>
<dbReference type="GO" id="GO:0008764">
    <property type="term" value="F:UDP-N-acetylmuramoylalanine-D-glutamate ligase activity"/>
    <property type="evidence" value="ECO:0007669"/>
    <property type="project" value="UniProtKB-EC"/>
</dbReference>